<sequence length="481" mass="53830">MVGRALNIPAGRSPRNALRVNRGRCQRLIYNTGDIGVWSHAGELLYLSREDRQVKINGRRVELAGIESALSTDSVQVAVLLLNKAGGRKELVAFFAQEEDPQMNNFVVAAELSAKANRHLPPHMVPQRFISIPHLPLNGNAKVDTKRLEQAYLDGSLPYIKARTTKADGASEDPSCSAITMTDEELNGRLSKALIHFPPSAENKTRVEASKRPNMFLFFAVTGISVQYRLLAQRLPTYQVIGVDHLRPNQPEAYPSITSMAADLTEVLRRQQPRGPYTLGGFSFGGLVAWAVAKYLEAQHGETVRLILIDSEALVQAPIPPQASTQDSQSTAAEQEICEKMYERLFDIPSREIADPVTIPELAEFRDMLLTQAHHNLAIHDVFRPEVLHTPVLLICRCMEKGDHPEEVRFDGESHRHQGACQGTNGFAEFSGGCLDVRCVLSSDHYTMPKEERCLQAIGKILEEDWHERELLSRVYRHYEQ</sequence>
<evidence type="ECO:0000313" key="3">
    <source>
        <dbReference type="Proteomes" id="UP000191612"/>
    </source>
</evidence>
<dbReference type="GO" id="GO:0017000">
    <property type="term" value="P:antibiotic biosynthetic process"/>
    <property type="evidence" value="ECO:0007669"/>
    <property type="project" value="UniProtKB-ARBA"/>
</dbReference>
<dbReference type="InterPro" id="IPR001031">
    <property type="entry name" value="Thioesterase"/>
</dbReference>
<feature type="domain" description="Thioesterase" evidence="1">
    <location>
        <begin position="215"/>
        <end position="315"/>
    </location>
</feature>
<dbReference type="STRING" id="60172.A0A1V6RNE5"/>
<dbReference type="SUPFAM" id="SSF53474">
    <property type="entry name" value="alpha/beta-Hydrolases"/>
    <property type="match status" value="1"/>
</dbReference>
<evidence type="ECO:0000259" key="1">
    <source>
        <dbReference type="Pfam" id="PF00975"/>
    </source>
</evidence>
<dbReference type="InterPro" id="IPR029058">
    <property type="entry name" value="AB_hydrolase_fold"/>
</dbReference>
<dbReference type="GO" id="GO:0044550">
    <property type="term" value="P:secondary metabolite biosynthetic process"/>
    <property type="evidence" value="ECO:0007669"/>
    <property type="project" value="TreeGrafter"/>
</dbReference>
<dbReference type="PANTHER" id="PTHR45527:SF1">
    <property type="entry name" value="FATTY ACID SYNTHASE"/>
    <property type="match status" value="1"/>
</dbReference>
<dbReference type="GO" id="GO:0005737">
    <property type="term" value="C:cytoplasm"/>
    <property type="evidence" value="ECO:0007669"/>
    <property type="project" value="TreeGrafter"/>
</dbReference>
<dbReference type="EMBL" id="MDYO01000001">
    <property type="protein sequence ID" value="OQE03311.1"/>
    <property type="molecule type" value="Genomic_DNA"/>
</dbReference>
<dbReference type="Proteomes" id="UP000191612">
    <property type="component" value="Unassembled WGS sequence"/>
</dbReference>
<dbReference type="Gene3D" id="3.30.300.30">
    <property type="match status" value="1"/>
</dbReference>
<name>A0A1V6RNE5_9EURO</name>
<protein>
    <recommendedName>
        <fullName evidence="1">Thioesterase domain-containing protein</fullName>
    </recommendedName>
</protein>
<accession>A0A1V6RNE5</accession>
<dbReference type="Pfam" id="PF00975">
    <property type="entry name" value="Thioesterase"/>
    <property type="match status" value="1"/>
</dbReference>
<keyword evidence="3" id="KW-1185">Reference proteome</keyword>
<reference evidence="3" key="1">
    <citation type="journal article" date="2017" name="Nat. Microbiol.">
        <title>Global analysis of biosynthetic gene clusters reveals vast potential of secondary metabolite production in Penicillium species.</title>
        <authorList>
            <person name="Nielsen J.C."/>
            <person name="Grijseels S."/>
            <person name="Prigent S."/>
            <person name="Ji B."/>
            <person name="Dainat J."/>
            <person name="Nielsen K.F."/>
            <person name="Frisvad J.C."/>
            <person name="Workman M."/>
            <person name="Nielsen J."/>
        </authorList>
    </citation>
    <scope>NUCLEOTIDE SEQUENCE [LARGE SCALE GENOMIC DNA]</scope>
    <source>
        <strain evidence="3">IBT 29525</strain>
    </source>
</reference>
<dbReference type="GO" id="GO:0043041">
    <property type="term" value="P:amino acid activation for nonribosomal peptide biosynthetic process"/>
    <property type="evidence" value="ECO:0007669"/>
    <property type="project" value="TreeGrafter"/>
</dbReference>
<comment type="caution">
    <text evidence="2">The sequence shown here is derived from an EMBL/GenBank/DDBJ whole genome shotgun (WGS) entry which is preliminary data.</text>
</comment>
<dbReference type="InterPro" id="IPR045851">
    <property type="entry name" value="AMP-bd_C_sf"/>
</dbReference>
<evidence type="ECO:0000313" key="2">
    <source>
        <dbReference type="EMBL" id="OQE03311.1"/>
    </source>
</evidence>
<dbReference type="GO" id="GO:0031177">
    <property type="term" value="F:phosphopantetheine binding"/>
    <property type="evidence" value="ECO:0007669"/>
    <property type="project" value="TreeGrafter"/>
</dbReference>
<dbReference type="GO" id="GO:0072330">
    <property type="term" value="P:monocarboxylic acid biosynthetic process"/>
    <property type="evidence" value="ECO:0007669"/>
    <property type="project" value="UniProtKB-ARBA"/>
</dbReference>
<organism evidence="2 3">
    <name type="scientific">Penicillium solitum</name>
    <dbReference type="NCBI Taxonomy" id="60172"/>
    <lineage>
        <taxon>Eukaryota</taxon>
        <taxon>Fungi</taxon>
        <taxon>Dikarya</taxon>
        <taxon>Ascomycota</taxon>
        <taxon>Pezizomycotina</taxon>
        <taxon>Eurotiomycetes</taxon>
        <taxon>Eurotiomycetidae</taxon>
        <taxon>Eurotiales</taxon>
        <taxon>Aspergillaceae</taxon>
        <taxon>Penicillium</taxon>
    </lineage>
</organism>
<dbReference type="SUPFAM" id="SSF56801">
    <property type="entry name" value="Acetyl-CoA synthetase-like"/>
    <property type="match status" value="1"/>
</dbReference>
<dbReference type="PANTHER" id="PTHR45527">
    <property type="entry name" value="NONRIBOSOMAL PEPTIDE SYNTHETASE"/>
    <property type="match status" value="1"/>
</dbReference>
<proteinExistence type="predicted"/>
<gene>
    <name evidence="2" type="ORF">PENSOL_c001G11193</name>
</gene>
<dbReference type="AlphaFoldDB" id="A0A1V6RNE5"/>
<dbReference type="Gene3D" id="3.40.50.1820">
    <property type="entry name" value="alpha/beta hydrolase"/>
    <property type="match status" value="1"/>
</dbReference>